<dbReference type="AlphaFoldDB" id="A0A8J7FMW3"/>
<dbReference type="Gene3D" id="3.50.50.60">
    <property type="entry name" value="FAD/NAD(P)-binding domain"/>
    <property type="match status" value="2"/>
</dbReference>
<comment type="caution">
    <text evidence="9">The sequence shown here is derived from an EMBL/GenBank/DDBJ whole genome shotgun (WGS) entry which is preliminary data.</text>
</comment>
<dbReference type="EMBL" id="JADFUA010000018">
    <property type="protein sequence ID" value="MBE9611007.1"/>
    <property type="molecule type" value="Genomic_DNA"/>
</dbReference>
<feature type="domain" description="FAD-binding" evidence="8">
    <location>
        <begin position="10"/>
        <end position="344"/>
    </location>
</feature>
<dbReference type="InterPro" id="IPR036188">
    <property type="entry name" value="FAD/NAD-bd_sf"/>
</dbReference>
<evidence type="ECO:0000256" key="2">
    <source>
        <dbReference type="ARBA" id="ARBA00004749"/>
    </source>
</evidence>
<evidence type="ECO:0000313" key="10">
    <source>
        <dbReference type="Proteomes" id="UP000604481"/>
    </source>
</evidence>
<dbReference type="GO" id="GO:0006744">
    <property type="term" value="P:ubiquinone biosynthetic process"/>
    <property type="evidence" value="ECO:0007669"/>
    <property type="project" value="UniProtKB-UniPathway"/>
</dbReference>
<dbReference type="Proteomes" id="UP000604481">
    <property type="component" value="Unassembled WGS sequence"/>
</dbReference>
<dbReference type="PANTHER" id="PTHR43876:SF7">
    <property type="entry name" value="UBIQUINONE BIOSYNTHESIS MONOOXYGENASE COQ6, MITOCHONDRIAL"/>
    <property type="match status" value="1"/>
</dbReference>
<evidence type="ECO:0000256" key="7">
    <source>
        <dbReference type="ARBA" id="ARBA00023033"/>
    </source>
</evidence>
<keyword evidence="5" id="KW-0274">FAD</keyword>
<evidence type="ECO:0000256" key="6">
    <source>
        <dbReference type="ARBA" id="ARBA00023002"/>
    </source>
</evidence>
<dbReference type="PROSITE" id="PS01304">
    <property type="entry name" value="UBIH"/>
    <property type="match status" value="1"/>
</dbReference>
<keyword evidence="4" id="KW-0285">Flavoprotein</keyword>
<dbReference type="SUPFAM" id="SSF51905">
    <property type="entry name" value="FAD/NAD(P)-binding domain"/>
    <property type="match status" value="1"/>
</dbReference>
<evidence type="ECO:0000256" key="5">
    <source>
        <dbReference type="ARBA" id="ARBA00022827"/>
    </source>
</evidence>
<dbReference type="InterPro" id="IPR010971">
    <property type="entry name" value="UbiH/COQ6"/>
</dbReference>
<dbReference type="GO" id="GO:0004497">
    <property type="term" value="F:monooxygenase activity"/>
    <property type="evidence" value="ECO:0007669"/>
    <property type="project" value="UniProtKB-KW"/>
</dbReference>
<dbReference type="NCBIfam" id="TIGR01988">
    <property type="entry name" value="Ubi-OHases"/>
    <property type="match status" value="1"/>
</dbReference>
<evidence type="ECO:0000256" key="4">
    <source>
        <dbReference type="ARBA" id="ARBA00022630"/>
    </source>
</evidence>
<reference evidence="9 10" key="1">
    <citation type="submission" date="2020-10" db="EMBL/GenBank/DDBJ databases">
        <title>The genome sequence of Chitinilyticum litopenaei 4Y14.</title>
        <authorList>
            <person name="Liu Y."/>
        </authorList>
    </citation>
    <scope>NUCLEOTIDE SEQUENCE [LARGE SCALE GENOMIC DNA]</scope>
    <source>
        <strain evidence="9 10">4Y14</strain>
    </source>
</reference>
<dbReference type="Pfam" id="PF01494">
    <property type="entry name" value="FAD_binding_3"/>
    <property type="match status" value="1"/>
</dbReference>
<name>A0A8J7FMW3_9NEIS</name>
<keyword evidence="7 9" id="KW-0503">Monooxygenase</keyword>
<dbReference type="PRINTS" id="PR00420">
    <property type="entry name" value="RNGMNOXGNASE"/>
</dbReference>
<organism evidence="9 10">
    <name type="scientific">Chitinilyticum piscinae</name>
    <dbReference type="NCBI Taxonomy" id="2866724"/>
    <lineage>
        <taxon>Bacteria</taxon>
        <taxon>Pseudomonadati</taxon>
        <taxon>Pseudomonadota</taxon>
        <taxon>Betaproteobacteria</taxon>
        <taxon>Neisseriales</taxon>
        <taxon>Chitinibacteraceae</taxon>
        <taxon>Chitinilyticum</taxon>
    </lineage>
</organism>
<keyword evidence="10" id="KW-1185">Reference proteome</keyword>
<dbReference type="GO" id="GO:0071949">
    <property type="term" value="F:FAD binding"/>
    <property type="evidence" value="ECO:0007669"/>
    <property type="project" value="InterPro"/>
</dbReference>
<comment type="cofactor">
    <cofactor evidence="1">
        <name>FAD</name>
        <dbReference type="ChEBI" id="CHEBI:57692"/>
    </cofactor>
</comment>
<keyword evidence="6" id="KW-0560">Oxidoreductase</keyword>
<dbReference type="InterPro" id="IPR002938">
    <property type="entry name" value="FAD-bd"/>
</dbReference>
<dbReference type="Gene3D" id="3.30.9.10">
    <property type="entry name" value="D-Amino Acid Oxidase, subunit A, domain 2"/>
    <property type="match status" value="1"/>
</dbReference>
<proteinExistence type="inferred from homology"/>
<dbReference type="RefSeq" id="WP_194117525.1">
    <property type="nucleotide sequence ID" value="NZ_JADFUA010000018.1"/>
</dbReference>
<comment type="pathway">
    <text evidence="2">Cofactor biosynthesis; ubiquinone biosynthesis.</text>
</comment>
<protein>
    <submittedName>
        <fullName evidence="9">FAD-dependent monooxygenase</fullName>
    </submittedName>
</protein>
<dbReference type="PANTHER" id="PTHR43876">
    <property type="entry name" value="UBIQUINONE BIOSYNTHESIS MONOOXYGENASE COQ6, MITOCHONDRIAL"/>
    <property type="match status" value="1"/>
</dbReference>
<accession>A0A8J7FMW3</accession>
<dbReference type="UniPathway" id="UPA00232"/>
<dbReference type="GO" id="GO:0016705">
    <property type="term" value="F:oxidoreductase activity, acting on paired donors, with incorporation or reduction of molecular oxygen"/>
    <property type="evidence" value="ECO:0007669"/>
    <property type="project" value="InterPro"/>
</dbReference>
<comment type="similarity">
    <text evidence="3">Belongs to the UbiH/COQ6 family.</text>
</comment>
<evidence type="ECO:0000313" key="9">
    <source>
        <dbReference type="EMBL" id="MBE9611007.1"/>
    </source>
</evidence>
<evidence type="ECO:0000256" key="3">
    <source>
        <dbReference type="ARBA" id="ARBA00005349"/>
    </source>
</evidence>
<sequence length="390" mass="41268">MLCKQLPAHTDILIVGGGPVGALIAQRLASCGHQVLLAEARFSVPDDPRALALSYASRQALERTGLWDHVALAPTRIGRVHVSQAGTMGRTALDAGEIDLPELGYTVRYAALARHAQRVLLDGAASVSLGTPVTRIRQLPGYAAVTLATPRGEHTLTCRLVILAEGGKLLGDLRDITPRVKSYEQSAVLAVVTPATPHDGIAYERFADDGPLALLPDGRDYMLVWTQTPAGAAEKLALADADFLAQINARLGNRAPPLVALGARASWPLALKTVDSVVGQRVVLVGNAAQTLHPVAGQGLNLGLRDALTLAELLAGSPAGQLGEPGQLARYRKLRNRDASVVTHFTDSLITLFESPSPLLKHARSLGLLALDATAPARRSFARQMVYGAR</sequence>
<dbReference type="InterPro" id="IPR051205">
    <property type="entry name" value="UbiH/COQ6_monooxygenase"/>
</dbReference>
<evidence type="ECO:0000256" key="1">
    <source>
        <dbReference type="ARBA" id="ARBA00001974"/>
    </source>
</evidence>
<gene>
    <name evidence="9" type="ORF">INR99_16935</name>
</gene>
<dbReference type="InterPro" id="IPR018168">
    <property type="entry name" value="Ubi_Hdrlase_CS"/>
</dbReference>
<evidence type="ECO:0000259" key="8">
    <source>
        <dbReference type="Pfam" id="PF01494"/>
    </source>
</evidence>